<dbReference type="Pfam" id="PF16528">
    <property type="entry name" value="Exo84_C"/>
    <property type="match status" value="1"/>
</dbReference>
<dbReference type="GO" id="GO:0006887">
    <property type="term" value="P:exocytosis"/>
    <property type="evidence" value="ECO:0007669"/>
    <property type="project" value="UniProtKB-KW"/>
</dbReference>
<dbReference type="GO" id="GO:0000145">
    <property type="term" value="C:exocyst"/>
    <property type="evidence" value="ECO:0007669"/>
    <property type="project" value="InterPro"/>
</dbReference>
<feature type="domain" description="Exocyst component Exo84 C-terminal" evidence="5">
    <location>
        <begin position="142"/>
        <end position="321"/>
    </location>
</feature>
<keyword evidence="7" id="KW-1185">Reference proteome</keyword>
<organism evidence="6 7">
    <name type="scientific">Platanthera zijinensis</name>
    <dbReference type="NCBI Taxonomy" id="2320716"/>
    <lineage>
        <taxon>Eukaryota</taxon>
        <taxon>Viridiplantae</taxon>
        <taxon>Streptophyta</taxon>
        <taxon>Embryophyta</taxon>
        <taxon>Tracheophyta</taxon>
        <taxon>Spermatophyta</taxon>
        <taxon>Magnoliopsida</taxon>
        <taxon>Liliopsida</taxon>
        <taxon>Asparagales</taxon>
        <taxon>Orchidaceae</taxon>
        <taxon>Orchidoideae</taxon>
        <taxon>Orchideae</taxon>
        <taxon>Orchidinae</taxon>
        <taxon>Platanthera</taxon>
    </lineage>
</organism>
<accession>A0AAP0BBU6</accession>
<dbReference type="AlphaFoldDB" id="A0AAP0BBU6"/>
<evidence type="ECO:0000256" key="4">
    <source>
        <dbReference type="SAM" id="MobiDB-lite"/>
    </source>
</evidence>
<dbReference type="GO" id="GO:0006893">
    <property type="term" value="P:Golgi to plasma membrane transport"/>
    <property type="evidence" value="ECO:0007669"/>
    <property type="project" value="TreeGrafter"/>
</dbReference>
<keyword evidence="3" id="KW-0268">Exocytosis</keyword>
<evidence type="ECO:0000313" key="7">
    <source>
        <dbReference type="Proteomes" id="UP001418222"/>
    </source>
</evidence>
<gene>
    <name evidence="6" type="ORF">KSP39_PZI014854</name>
</gene>
<comment type="caution">
    <text evidence="6">The sequence shown here is derived from an EMBL/GenBank/DDBJ whole genome shotgun (WGS) entry which is preliminary data.</text>
</comment>
<evidence type="ECO:0000313" key="6">
    <source>
        <dbReference type="EMBL" id="KAK8934916.1"/>
    </source>
</evidence>
<feature type="compositionally biased region" description="Acidic residues" evidence="4">
    <location>
        <begin position="11"/>
        <end position="35"/>
    </location>
</feature>
<dbReference type="Proteomes" id="UP001418222">
    <property type="component" value="Unassembled WGS sequence"/>
</dbReference>
<protein>
    <recommendedName>
        <fullName evidence="5">Exocyst component Exo84 C-terminal domain-containing protein</fullName>
    </recommendedName>
</protein>
<evidence type="ECO:0000259" key="5">
    <source>
        <dbReference type="Pfam" id="PF16528"/>
    </source>
</evidence>
<feature type="compositionally biased region" description="Basic and acidic residues" evidence="4">
    <location>
        <begin position="897"/>
        <end position="908"/>
    </location>
</feature>
<evidence type="ECO:0000256" key="1">
    <source>
        <dbReference type="ARBA" id="ARBA00007210"/>
    </source>
</evidence>
<dbReference type="PANTHER" id="PTHR21426:SF13">
    <property type="entry name" value="OS08G0566700 PROTEIN"/>
    <property type="match status" value="1"/>
</dbReference>
<proteinExistence type="inferred from homology"/>
<sequence length="949" mass="107440">MDSSPVRFDDQETDEYQSADEAMEASPDSESEGYELELDSMTGKGISRLCSELLELKKASDEDFQRSIYSNLSVFLRIFEEVGGIEKEIMKMENHLLTQKILVEELINSIHPETILEKMENMKDECVEDLDPDFPSWLETRMQNILEMIDILMSERRMEEALIVLEKESQALQNLQKEKDCLLPTISPFASAISHWRCRLTEQFASLALHKRVTWPELHNALFGLIRLGENHRASTILLNFFHLQLQNSVDELKSLAPFPHGTYILELAKVVFCTVIQASRSYVVLFGETSPYTPDIMQWARAELKMIYHNFDMHVKSIPETSMALGVAVETMKLSFSFCSLLEHERLCFRPDIVKLMKPCITEVLRMHFDQLRKVVSLFATTDNWVLGKFLVSGILSNQSSLQNINGELKYFQVTSSGQKFITLVQMVLNDAFQFHVFHLENLIFKGLTDLFDEYILTLERAISIRKPAEECDFPISVSALKLKQQISILINSSELVQLLPTLVQHSFDSTIFASDVVLPEQEMPSSLKELDFWKLAIREISVRLKVHYCQIFVSGVLRRGDSEAMKDLDTCRCGHCVPGSSEVLMASFAFQELFVFLRHLEKQFESILLVEDGMMTSLLNGIMMGVVFQLSENWEFLKNSKSHRQLLLDVHFLMEIAKAGDYYSDNLMIAVSDLMKIMKLESSTKELHPDSEITEEEWASHAAKMAFNTLFEAKIASRSPSICSSRIQDDRTVVGTDTANASMDEHDADDFITISVEDFGRDCLILGSTASQMEMRGLTGIDEPESGSVEIQGVLEKLEFEGNSKHRDGRVNVLNSADSERKNFGLVNGSSDARAGEAILVLQTGVGGHEISRIKVQHSKENDQNDRTEAEDAVNTGEAQHFEGTLLAYNDKELSQQKNSGEDRINRVAGGADRFKHSRGTEKFKPGQIADVVGKNKLGRSARPLWQ</sequence>
<dbReference type="EMBL" id="JBBWWQ010000012">
    <property type="protein sequence ID" value="KAK8934916.1"/>
    <property type="molecule type" value="Genomic_DNA"/>
</dbReference>
<name>A0AAP0BBU6_9ASPA</name>
<feature type="region of interest" description="Disordered" evidence="4">
    <location>
        <begin position="1"/>
        <end position="35"/>
    </location>
</feature>
<evidence type="ECO:0000256" key="3">
    <source>
        <dbReference type="ARBA" id="ARBA00022483"/>
    </source>
</evidence>
<comment type="similarity">
    <text evidence="1">Belongs to the EXO84 family.</text>
</comment>
<dbReference type="InterPro" id="IPR033961">
    <property type="entry name" value="Exo84"/>
</dbReference>
<evidence type="ECO:0000256" key="2">
    <source>
        <dbReference type="ARBA" id="ARBA00022448"/>
    </source>
</evidence>
<reference evidence="6 7" key="1">
    <citation type="journal article" date="2022" name="Nat. Plants">
        <title>Genomes of leafy and leafless Platanthera orchids illuminate the evolution of mycoheterotrophy.</title>
        <authorList>
            <person name="Li M.H."/>
            <person name="Liu K.W."/>
            <person name="Li Z."/>
            <person name="Lu H.C."/>
            <person name="Ye Q.L."/>
            <person name="Zhang D."/>
            <person name="Wang J.Y."/>
            <person name="Li Y.F."/>
            <person name="Zhong Z.M."/>
            <person name="Liu X."/>
            <person name="Yu X."/>
            <person name="Liu D.K."/>
            <person name="Tu X.D."/>
            <person name="Liu B."/>
            <person name="Hao Y."/>
            <person name="Liao X.Y."/>
            <person name="Jiang Y.T."/>
            <person name="Sun W.H."/>
            <person name="Chen J."/>
            <person name="Chen Y.Q."/>
            <person name="Ai Y."/>
            <person name="Zhai J.W."/>
            <person name="Wu S.S."/>
            <person name="Zhou Z."/>
            <person name="Hsiao Y.Y."/>
            <person name="Wu W.L."/>
            <person name="Chen Y.Y."/>
            <person name="Lin Y.F."/>
            <person name="Hsu J.L."/>
            <person name="Li C.Y."/>
            <person name="Wang Z.W."/>
            <person name="Zhao X."/>
            <person name="Zhong W.Y."/>
            <person name="Ma X.K."/>
            <person name="Ma L."/>
            <person name="Huang J."/>
            <person name="Chen G.Z."/>
            <person name="Huang M.Z."/>
            <person name="Huang L."/>
            <person name="Peng D.H."/>
            <person name="Luo Y.B."/>
            <person name="Zou S.Q."/>
            <person name="Chen S.P."/>
            <person name="Lan S."/>
            <person name="Tsai W.C."/>
            <person name="Van de Peer Y."/>
            <person name="Liu Z.J."/>
        </authorList>
    </citation>
    <scope>NUCLEOTIDE SEQUENCE [LARGE SCALE GENOMIC DNA]</scope>
    <source>
        <strain evidence="6">Lor287</strain>
    </source>
</reference>
<feature type="compositionally biased region" description="Basic and acidic residues" evidence="4">
    <location>
        <begin position="915"/>
        <end position="927"/>
    </location>
</feature>
<dbReference type="PANTHER" id="PTHR21426">
    <property type="entry name" value="EXOCYST COMPLEX COMPONENT 8"/>
    <property type="match status" value="1"/>
</dbReference>
<dbReference type="InterPro" id="IPR016159">
    <property type="entry name" value="Cullin_repeat-like_dom_sf"/>
</dbReference>
<dbReference type="GO" id="GO:0008104">
    <property type="term" value="P:intracellular protein localization"/>
    <property type="evidence" value="ECO:0007669"/>
    <property type="project" value="TreeGrafter"/>
</dbReference>
<feature type="region of interest" description="Disordered" evidence="4">
    <location>
        <begin position="897"/>
        <end position="930"/>
    </location>
</feature>
<keyword evidence="2" id="KW-0813">Transport</keyword>
<dbReference type="SUPFAM" id="SSF74788">
    <property type="entry name" value="Cullin repeat-like"/>
    <property type="match status" value="1"/>
</dbReference>
<dbReference type="InterPro" id="IPR032403">
    <property type="entry name" value="Exo84_C"/>
</dbReference>